<feature type="transmembrane region" description="Helical" evidence="12">
    <location>
        <begin position="69"/>
        <end position="87"/>
    </location>
</feature>
<comment type="subcellular location">
    <subcellularLocation>
        <location evidence="1">Cell membrane</location>
        <topology evidence="1">Multi-pass membrane protein</topology>
    </subcellularLocation>
</comment>
<keyword evidence="4" id="KW-1003">Cell membrane</keyword>
<organism evidence="13 14">
    <name type="scientific">Oikopleura dioica</name>
    <name type="common">Tunicate</name>
    <dbReference type="NCBI Taxonomy" id="34765"/>
    <lineage>
        <taxon>Eukaryota</taxon>
        <taxon>Metazoa</taxon>
        <taxon>Chordata</taxon>
        <taxon>Tunicata</taxon>
        <taxon>Appendicularia</taxon>
        <taxon>Copelata</taxon>
        <taxon>Oikopleuridae</taxon>
        <taxon>Oikopleura</taxon>
    </lineage>
</organism>
<gene>
    <name evidence="13" type="ORF">OKIOD_LOCUS5938</name>
</gene>
<accession>A0ABN7SA46</accession>
<feature type="transmembrane region" description="Helical" evidence="12">
    <location>
        <begin position="422"/>
        <end position="442"/>
    </location>
</feature>
<reference evidence="13 14" key="1">
    <citation type="submission" date="2021-04" db="EMBL/GenBank/DDBJ databases">
        <authorList>
            <person name="Bliznina A."/>
        </authorList>
    </citation>
    <scope>NUCLEOTIDE SEQUENCE [LARGE SCALE GENOMIC DNA]</scope>
</reference>
<evidence type="ECO:0000313" key="13">
    <source>
        <dbReference type="EMBL" id="CAG5095877.1"/>
    </source>
</evidence>
<dbReference type="PROSITE" id="PS50283">
    <property type="entry name" value="NA_SOLUT_SYMP_3"/>
    <property type="match status" value="1"/>
</dbReference>
<dbReference type="InterPro" id="IPR038377">
    <property type="entry name" value="Na/Glc_symporter_sf"/>
</dbReference>
<feature type="transmembrane region" description="Helical" evidence="12">
    <location>
        <begin position="396"/>
        <end position="416"/>
    </location>
</feature>
<evidence type="ECO:0000256" key="8">
    <source>
        <dbReference type="ARBA" id="ARBA00023065"/>
    </source>
</evidence>
<dbReference type="Proteomes" id="UP001158576">
    <property type="component" value="Chromosome XSR"/>
</dbReference>
<evidence type="ECO:0000313" key="14">
    <source>
        <dbReference type="Proteomes" id="UP001158576"/>
    </source>
</evidence>
<feature type="transmembrane region" description="Helical" evidence="12">
    <location>
        <begin position="520"/>
        <end position="544"/>
    </location>
</feature>
<keyword evidence="14" id="KW-1185">Reference proteome</keyword>
<evidence type="ECO:0000256" key="12">
    <source>
        <dbReference type="SAM" id="Phobius"/>
    </source>
</evidence>
<feature type="transmembrane region" description="Helical" evidence="12">
    <location>
        <begin position="256"/>
        <end position="274"/>
    </location>
</feature>
<dbReference type="CDD" id="cd11492">
    <property type="entry name" value="SLC5sbd_NIS-SMVT"/>
    <property type="match status" value="1"/>
</dbReference>
<evidence type="ECO:0000256" key="9">
    <source>
        <dbReference type="ARBA" id="ARBA00023136"/>
    </source>
</evidence>
<dbReference type="InterPro" id="IPR051163">
    <property type="entry name" value="Sodium:Solute_Symporter_SSF"/>
</dbReference>
<evidence type="ECO:0000256" key="7">
    <source>
        <dbReference type="ARBA" id="ARBA00023053"/>
    </source>
</evidence>
<dbReference type="NCBIfam" id="TIGR00813">
    <property type="entry name" value="sss"/>
    <property type="match status" value="1"/>
</dbReference>
<keyword evidence="5 12" id="KW-0812">Transmembrane</keyword>
<dbReference type="PANTHER" id="PTHR42985:SF45">
    <property type="entry name" value="SODIUM_IODIDE COTRANSPORTER-LIKE"/>
    <property type="match status" value="1"/>
</dbReference>
<keyword evidence="3" id="KW-0813">Transport</keyword>
<dbReference type="PANTHER" id="PTHR42985">
    <property type="entry name" value="SODIUM-COUPLED MONOCARBOXYLATE TRANSPORTER"/>
    <property type="match status" value="1"/>
</dbReference>
<feature type="transmembrane region" description="Helical" evidence="12">
    <location>
        <begin position="355"/>
        <end position="380"/>
    </location>
</feature>
<proteinExistence type="inferred from homology"/>
<evidence type="ECO:0000256" key="6">
    <source>
        <dbReference type="ARBA" id="ARBA00022989"/>
    </source>
</evidence>
<dbReference type="Gene3D" id="1.20.1730.10">
    <property type="entry name" value="Sodium/glucose cotransporter"/>
    <property type="match status" value="1"/>
</dbReference>
<evidence type="ECO:0000256" key="1">
    <source>
        <dbReference type="ARBA" id="ARBA00004651"/>
    </source>
</evidence>
<keyword evidence="8" id="KW-0406">Ion transport</keyword>
<feature type="transmembrane region" description="Helical" evidence="12">
    <location>
        <begin position="144"/>
        <end position="169"/>
    </location>
</feature>
<dbReference type="InterPro" id="IPR001734">
    <property type="entry name" value="Na/solute_symporter"/>
</dbReference>
<keyword evidence="10" id="KW-0739">Sodium transport</keyword>
<evidence type="ECO:0000256" key="4">
    <source>
        <dbReference type="ARBA" id="ARBA00022475"/>
    </source>
</evidence>
<keyword evidence="6 12" id="KW-1133">Transmembrane helix</keyword>
<feature type="transmembrane region" description="Helical" evidence="12">
    <location>
        <begin position="295"/>
        <end position="320"/>
    </location>
</feature>
<evidence type="ECO:0000256" key="10">
    <source>
        <dbReference type="ARBA" id="ARBA00023201"/>
    </source>
</evidence>
<keyword evidence="9 12" id="KW-0472">Membrane</keyword>
<evidence type="ECO:0000256" key="5">
    <source>
        <dbReference type="ARBA" id="ARBA00022692"/>
    </source>
</evidence>
<protein>
    <submittedName>
        <fullName evidence="13">Oidioi.mRNA.OKI2018_I69.XSR.g14380.t1.cds</fullName>
    </submittedName>
</protein>
<dbReference type="EMBL" id="OU015569">
    <property type="protein sequence ID" value="CAG5095877.1"/>
    <property type="molecule type" value="Genomic_DNA"/>
</dbReference>
<sequence>MGERIIDLTSELPTLSPEDYSVFSGLLAISAFIGLFYAWIDSRKKENKLENDSISDEDTYLVGNRSMSAFPVALSLTASFMSSITVISTPAEIYYFGIMFLWYGVSYLLVSFITSRIYMPFFYRQGYTSSYQYIEKRFDRQFKLILSVVFTFNAIIYAGIVVYAPAVAIEKVCNVPKNVAIAIMGVVCCVYTSLGGIKAVIWTDVVQYISMYAGFIALIWKGCKDMGIEFIYSTALDNGRLAFNDFSMDPRVRHSVLSTVFGATFGVWLGVYGTNQSNIQRYICCKSEGTARKAIWLNSFALIAINVTAAFSGLIMFAYYVGCDPLAAGVIEQKDQLVPYMVMQKLAEYKGLPGLFLASATSGTLSTVSSGINGVCAVLIDELKGNFRVIRQNTYVWSRIIVFIAGIFVIMAAYGADALGETVLQAAMSVNGIVAGPTLGLFSLGMFCPWISKAPAKIGYFAGLGLAILFYVMDNPTDEFTKPLAVNTMQCFNLTSLPESPLSTATSVPSAEESSSTFQISYIFLSTTGLFTCVTVALLSSFFFQMPPPDQRARSLYSSLLWDIPYFEAFFTDDSNSQKEKLFQDSSSDELSCIVKSTPSSQKQQLL</sequence>
<feature type="transmembrane region" description="Helical" evidence="12">
    <location>
        <begin position="175"/>
        <end position="194"/>
    </location>
</feature>
<evidence type="ECO:0000256" key="2">
    <source>
        <dbReference type="ARBA" id="ARBA00006434"/>
    </source>
</evidence>
<name>A0ABN7SA46_OIKDI</name>
<feature type="transmembrane region" description="Helical" evidence="12">
    <location>
        <begin position="20"/>
        <end position="40"/>
    </location>
</feature>
<feature type="transmembrane region" description="Helical" evidence="12">
    <location>
        <begin position="454"/>
        <end position="473"/>
    </location>
</feature>
<keyword evidence="7" id="KW-0915">Sodium</keyword>
<evidence type="ECO:0000256" key="3">
    <source>
        <dbReference type="ARBA" id="ARBA00022448"/>
    </source>
</evidence>
<feature type="transmembrane region" description="Helical" evidence="12">
    <location>
        <begin position="93"/>
        <end position="114"/>
    </location>
</feature>
<comment type="similarity">
    <text evidence="2 11">Belongs to the sodium:solute symporter (SSF) (TC 2.A.21) family.</text>
</comment>
<dbReference type="Pfam" id="PF00474">
    <property type="entry name" value="SSF"/>
    <property type="match status" value="1"/>
</dbReference>
<evidence type="ECO:0000256" key="11">
    <source>
        <dbReference type="RuleBase" id="RU362091"/>
    </source>
</evidence>